<dbReference type="InterPro" id="IPR019587">
    <property type="entry name" value="Polyketide_cyclase/dehydratase"/>
</dbReference>
<accession>A0ABQ4NI73</accession>
<sequence length="153" mass="16528">MKFVATEEIAAPMDVVWRRVTDFDGFEARISARAGSVTRTPQGPVTPATTWVGQVEFNGKTRKANVSILSLDAPGHHLEMEAQTNGMAITVDVALVTVSATRTRMTVTTDAKARTLAARLILQSAKLGRQVLAKRYKTRIATFARNVETGAAA</sequence>
<dbReference type="SUPFAM" id="SSF55961">
    <property type="entry name" value="Bet v1-like"/>
    <property type="match status" value="1"/>
</dbReference>
<dbReference type="Proteomes" id="UP000786693">
    <property type="component" value="Unassembled WGS sequence"/>
</dbReference>
<gene>
    <name evidence="1" type="ORF">JANAI62_07530</name>
</gene>
<evidence type="ECO:0000313" key="2">
    <source>
        <dbReference type="Proteomes" id="UP000786693"/>
    </source>
</evidence>
<name>A0ABQ4NI73_9RHOB</name>
<evidence type="ECO:0000313" key="1">
    <source>
        <dbReference type="EMBL" id="GIT94130.1"/>
    </source>
</evidence>
<dbReference type="EMBL" id="BPFH01000001">
    <property type="protein sequence ID" value="GIT94130.1"/>
    <property type="molecule type" value="Genomic_DNA"/>
</dbReference>
<dbReference type="Pfam" id="PF10604">
    <property type="entry name" value="Polyketide_cyc2"/>
    <property type="match status" value="1"/>
</dbReference>
<dbReference type="RefSeq" id="WP_220747624.1">
    <property type="nucleotide sequence ID" value="NZ_BPFH01000001.1"/>
</dbReference>
<proteinExistence type="predicted"/>
<comment type="caution">
    <text evidence="1">The sequence shown here is derived from an EMBL/GenBank/DDBJ whole genome shotgun (WGS) entry which is preliminary data.</text>
</comment>
<reference evidence="1 2" key="1">
    <citation type="submission" date="2021-05" db="EMBL/GenBank/DDBJ databases">
        <title>Bacteria Genome sequencing.</title>
        <authorList>
            <person name="Takabe Y."/>
            <person name="Nakajima Y."/>
            <person name="Suzuki S."/>
            <person name="Shiozaki T."/>
        </authorList>
    </citation>
    <scope>NUCLEOTIDE SEQUENCE [LARGE SCALE GENOMIC DNA]</scope>
    <source>
        <strain evidence="1 2">AI_62</strain>
    </source>
</reference>
<dbReference type="Gene3D" id="3.30.530.20">
    <property type="match status" value="1"/>
</dbReference>
<dbReference type="InterPro" id="IPR023393">
    <property type="entry name" value="START-like_dom_sf"/>
</dbReference>
<keyword evidence="2" id="KW-1185">Reference proteome</keyword>
<evidence type="ECO:0008006" key="3">
    <source>
        <dbReference type="Google" id="ProtNLM"/>
    </source>
</evidence>
<organism evidence="1 2">
    <name type="scientific">Jannaschia pagri</name>
    <dbReference type="NCBI Taxonomy" id="2829797"/>
    <lineage>
        <taxon>Bacteria</taxon>
        <taxon>Pseudomonadati</taxon>
        <taxon>Pseudomonadota</taxon>
        <taxon>Alphaproteobacteria</taxon>
        <taxon>Rhodobacterales</taxon>
        <taxon>Roseobacteraceae</taxon>
        <taxon>Jannaschia</taxon>
    </lineage>
</organism>
<protein>
    <recommendedName>
        <fullName evidence="3">Carbon monoxide dehydrogenase subunit G</fullName>
    </recommendedName>
</protein>